<dbReference type="GO" id="GO:0005829">
    <property type="term" value="C:cytosol"/>
    <property type="evidence" value="ECO:0007669"/>
    <property type="project" value="TreeGrafter"/>
</dbReference>
<dbReference type="CDD" id="cd04878">
    <property type="entry name" value="ACT_AHAS"/>
    <property type="match status" value="1"/>
</dbReference>
<evidence type="ECO:0000256" key="5">
    <source>
        <dbReference type="ARBA" id="ARBA00022605"/>
    </source>
</evidence>
<comment type="catalytic activity">
    <reaction evidence="7 8">
        <text>2 pyruvate + H(+) = (2S)-2-acetolactate + CO2</text>
        <dbReference type="Rhea" id="RHEA:25249"/>
        <dbReference type="ChEBI" id="CHEBI:15361"/>
        <dbReference type="ChEBI" id="CHEBI:15378"/>
        <dbReference type="ChEBI" id="CHEBI:16526"/>
        <dbReference type="ChEBI" id="CHEBI:58476"/>
        <dbReference type="EC" id="2.2.1.6"/>
    </reaction>
</comment>
<dbReference type="FunFam" id="3.30.70.1150:FF:000001">
    <property type="entry name" value="Acetolactate synthase small subunit"/>
    <property type="match status" value="1"/>
</dbReference>
<comment type="function">
    <text evidence="8">Catalyzes the conversion of 2 pyruvate molecules into acetolactate in the first common step of the biosynthetic pathway of the branched-amino acids such as leucine, isoleucine, and valine.</text>
</comment>
<dbReference type="EMBL" id="VBAK01000137">
    <property type="protein sequence ID" value="TMI88674.1"/>
    <property type="molecule type" value="Genomic_DNA"/>
</dbReference>
<dbReference type="EC" id="2.2.1.6" evidence="8"/>
<comment type="caution">
    <text evidence="10">The sequence shown here is derived from an EMBL/GenBank/DDBJ whole genome shotgun (WGS) entry which is preliminary data.</text>
</comment>
<dbReference type="FunFam" id="3.30.70.260:FF:000001">
    <property type="entry name" value="Acetolactate synthase, small subunit"/>
    <property type="match status" value="1"/>
</dbReference>
<evidence type="ECO:0000256" key="6">
    <source>
        <dbReference type="ARBA" id="ARBA00023304"/>
    </source>
</evidence>
<dbReference type="Gene3D" id="3.30.70.260">
    <property type="match status" value="1"/>
</dbReference>
<reference evidence="10 11" key="1">
    <citation type="journal article" date="2019" name="Nat. Microbiol.">
        <title>Mediterranean grassland soil C-N compound turnover is dependent on rainfall and depth, and is mediated by genomically divergent microorganisms.</title>
        <authorList>
            <person name="Diamond S."/>
            <person name="Andeer P.F."/>
            <person name="Li Z."/>
            <person name="Crits-Christoph A."/>
            <person name="Burstein D."/>
            <person name="Anantharaman K."/>
            <person name="Lane K.R."/>
            <person name="Thomas B.C."/>
            <person name="Pan C."/>
            <person name="Northen T.R."/>
            <person name="Banfield J.F."/>
        </authorList>
    </citation>
    <scope>NUCLEOTIDE SEQUENCE [LARGE SCALE GENOMIC DNA]</scope>
    <source>
        <strain evidence="10">NP_3</strain>
    </source>
</reference>
<evidence type="ECO:0000256" key="8">
    <source>
        <dbReference type="RuleBase" id="RU368092"/>
    </source>
</evidence>
<keyword evidence="8 10" id="KW-0808">Transferase</keyword>
<dbReference type="UniPathway" id="UPA00049">
    <property type="reaction ID" value="UER00059"/>
</dbReference>
<comment type="pathway">
    <text evidence="1 8">Amino-acid biosynthesis; L-isoleucine biosynthesis; L-isoleucine from 2-oxobutanoate: step 1/4.</text>
</comment>
<dbReference type="PROSITE" id="PS51671">
    <property type="entry name" value="ACT"/>
    <property type="match status" value="1"/>
</dbReference>
<dbReference type="InterPro" id="IPR027271">
    <property type="entry name" value="Acetolactate_synth/TF_NikR_C"/>
</dbReference>
<evidence type="ECO:0000256" key="3">
    <source>
        <dbReference type="ARBA" id="ARBA00006341"/>
    </source>
</evidence>
<dbReference type="GO" id="GO:0009097">
    <property type="term" value="P:isoleucine biosynthetic process"/>
    <property type="evidence" value="ECO:0007669"/>
    <property type="project" value="UniProtKB-UniRule"/>
</dbReference>
<dbReference type="NCBIfam" id="TIGR00119">
    <property type="entry name" value="acolac_sm"/>
    <property type="match status" value="1"/>
</dbReference>
<keyword evidence="6 8" id="KW-0100">Branched-chain amino acid biosynthesis</keyword>
<protein>
    <recommendedName>
        <fullName evidence="8">Acetolactate synthase small subunit</fullName>
        <shortName evidence="8">AHAS</shortName>
        <shortName evidence="8">ALS</shortName>
        <ecNumber evidence="8">2.2.1.6</ecNumber>
    </recommendedName>
    <alternativeName>
        <fullName evidence="8">Acetohydroxy-acid synthase small subunit</fullName>
    </alternativeName>
</protein>
<dbReference type="NCBIfam" id="NF008864">
    <property type="entry name" value="PRK11895.1"/>
    <property type="match status" value="1"/>
</dbReference>
<evidence type="ECO:0000313" key="11">
    <source>
        <dbReference type="Proteomes" id="UP000318509"/>
    </source>
</evidence>
<dbReference type="Proteomes" id="UP000318509">
    <property type="component" value="Unassembled WGS sequence"/>
</dbReference>
<dbReference type="InterPro" id="IPR002912">
    <property type="entry name" value="ACT_dom"/>
</dbReference>
<comment type="subunit">
    <text evidence="4 8">Dimer of large and small chains.</text>
</comment>
<evidence type="ECO:0000256" key="1">
    <source>
        <dbReference type="ARBA" id="ARBA00004974"/>
    </source>
</evidence>
<comment type="similarity">
    <text evidence="3 8">Belongs to the acetolactate synthase small subunit family.</text>
</comment>
<dbReference type="Gene3D" id="3.30.70.1150">
    <property type="entry name" value="ACT-like. Chain A, domain 2"/>
    <property type="match status" value="1"/>
</dbReference>
<evidence type="ECO:0000256" key="2">
    <source>
        <dbReference type="ARBA" id="ARBA00005025"/>
    </source>
</evidence>
<organism evidence="10 11">
    <name type="scientific">Candidatus Segetimicrobium genomatis</name>
    <dbReference type="NCBI Taxonomy" id="2569760"/>
    <lineage>
        <taxon>Bacteria</taxon>
        <taxon>Bacillati</taxon>
        <taxon>Candidatus Sysuimicrobiota</taxon>
        <taxon>Candidatus Sysuimicrobiia</taxon>
        <taxon>Candidatus Sysuimicrobiales</taxon>
        <taxon>Candidatus Segetimicrobiaceae</taxon>
        <taxon>Candidatus Segetimicrobium</taxon>
    </lineage>
</organism>
<dbReference type="PANTHER" id="PTHR30239:SF0">
    <property type="entry name" value="ACETOLACTATE SYNTHASE SMALL SUBUNIT 1, CHLOROPLASTIC"/>
    <property type="match status" value="1"/>
</dbReference>
<dbReference type="InterPro" id="IPR019455">
    <property type="entry name" value="Acetolactate_synth_ssu_C"/>
</dbReference>
<evidence type="ECO:0000313" key="10">
    <source>
        <dbReference type="EMBL" id="TMI88674.1"/>
    </source>
</evidence>
<dbReference type="GO" id="GO:0003984">
    <property type="term" value="F:acetolactate synthase activity"/>
    <property type="evidence" value="ECO:0007669"/>
    <property type="project" value="UniProtKB-UniRule"/>
</dbReference>
<keyword evidence="5 8" id="KW-0028">Amino-acid biosynthesis</keyword>
<evidence type="ECO:0000256" key="4">
    <source>
        <dbReference type="ARBA" id="ARBA00011744"/>
    </source>
</evidence>
<dbReference type="Pfam" id="PF22629">
    <property type="entry name" value="ACT_AHAS_ss"/>
    <property type="match status" value="1"/>
</dbReference>
<evidence type="ECO:0000259" key="9">
    <source>
        <dbReference type="PROSITE" id="PS51671"/>
    </source>
</evidence>
<dbReference type="InterPro" id="IPR004789">
    <property type="entry name" value="Acetalactate_synth_ssu"/>
</dbReference>
<dbReference type="UniPathway" id="UPA00047">
    <property type="reaction ID" value="UER00055"/>
</dbReference>
<feature type="domain" description="ACT" evidence="9">
    <location>
        <begin position="16"/>
        <end position="90"/>
    </location>
</feature>
<gene>
    <name evidence="10" type="primary">ilvN</name>
    <name evidence="10" type="ORF">E6H00_12040</name>
</gene>
<name>A0A537JYV2_9BACT</name>
<dbReference type="Pfam" id="PF10369">
    <property type="entry name" value="ALS_ss_C"/>
    <property type="match status" value="1"/>
</dbReference>
<dbReference type="SUPFAM" id="SSF55021">
    <property type="entry name" value="ACT-like"/>
    <property type="match status" value="2"/>
</dbReference>
<dbReference type="PANTHER" id="PTHR30239">
    <property type="entry name" value="ACETOLACTATE SYNTHASE SMALL SUBUNIT"/>
    <property type="match status" value="1"/>
</dbReference>
<dbReference type="GO" id="GO:1990610">
    <property type="term" value="F:acetolactate synthase regulator activity"/>
    <property type="evidence" value="ECO:0007669"/>
    <property type="project" value="UniProtKB-UniRule"/>
</dbReference>
<comment type="pathway">
    <text evidence="2 8">Amino-acid biosynthesis; L-valine biosynthesis; L-valine from pyruvate: step 1/4.</text>
</comment>
<dbReference type="GO" id="GO:0009099">
    <property type="term" value="P:L-valine biosynthetic process"/>
    <property type="evidence" value="ECO:0007669"/>
    <property type="project" value="UniProtKB-UniRule"/>
</dbReference>
<dbReference type="InterPro" id="IPR045865">
    <property type="entry name" value="ACT-like_dom_sf"/>
</dbReference>
<sequence>MPAGPRGAPHRSTKHTISVLVENSPGVLMKVAGLFRRRGYNIDSLAVGVTEQPTVSRMIIIVGGEPEILEQIIKQLNKLIEVIKVNDVTGFSTVDRELALIKLNATPSTRMEIMEISNVFRANVVDLTEKTMTLEVTGRSDKIDAILSLVQKYGIREMVRTGQVTLVRGTQPT</sequence>
<dbReference type="InterPro" id="IPR039557">
    <property type="entry name" value="AHAS_ACT"/>
</dbReference>
<accession>A0A537JYV2</accession>
<dbReference type="AlphaFoldDB" id="A0A537JYV2"/>
<evidence type="ECO:0000256" key="7">
    <source>
        <dbReference type="ARBA" id="ARBA00048670"/>
    </source>
</evidence>
<proteinExistence type="inferred from homology"/>
<dbReference type="InterPro" id="IPR054480">
    <property type="entry name" value="AHAS_small-like_ACT"/>
</dbReference>